<dbReference type="Proteomes" id="UP000652219">
    <property type="component" value="Unassembled WGS sequence"/>
</dbReference>
<evidence type="ECO:0000313" key="1">
    <source>
        <dbReference type="EMBL" id="KAF6818715.1"/>
    </source>
</evidence>
<comment type="caution">
    <text evidence="1">The sequence shown here is derived from an EMBL/GenBank/DDBJ whole genome shotgun (WGS) entry which is preliminary data.</text>
</comment>
<dbReference type="AlphaFoldDB" id="A0A8H6JTV5"/>
<reference evidence="1 2" key="1">
    <citation type="journal article" date="2020" name="Phytopathology">
        <title>Genome Sequence Resources of Colletotrichum truncatum, C. plurivorum, C. musicola, and C. sojae: Four Species Pathogenic to Soybean (Glycine max).</title>
        <authorList>
            <person name="Rogerio F."/>
            <person name="Boufleur T.R."/>
            <person name="Ciampi-Guillardi M."/>
            <person name="Sukno S.A."/>
            <person name="Thon M.R."/>
            <person name="Massola Junior N.S."/>
            <person name="Baroncelli R."/>
        </authorList>
    </citation>
    <scope>NUCLEOTIDE SEQUENCE [LARGE SCALE GENOMIC DNA]</scope>
    <source>
        <strain evidence="1 2">LFN0009</strain>
    </source>
</reference>
<dbReference type="EMBL" id="WIGN01000013">
    <property type="protein sequence ID" value="KAF6818715.1"/>
    <property type="molecule type" value="Genomic_DNA"/>
</dbReference>
<sequence length="132" mass="14786">MVKKFYYASHTLRTCPTLHSSWLLALAPLTFHLDHTSVPWAVWNPRHTKIITSPIHGAFCSGTPVTAAIDPCHVSGSHIDVWSPVVPAQLQLPFRQQTLALTLVTILRTPRRRGLIKSKTIIPEELRQILAP</sequence>
<gene>
    <name evidence="1" type="ORF">CSOJ01_01668</name>
</gene>
<keyword evidence="2" id="KW-1185">Reference proteome</keyword>
<organism evidence="1 2">
    <name type="scientific">Colletotrichum sojae</name>
    <dbReference type="NCBI Taxonomy" id="2175907"/>
    <lineage>
        <taxon>Eukaryota</taxon>
        <taxon>Fungi</taxon>
        <taxon>Dikarya</taxon>
        <taxon>Ascomycota</taxon>
        <taxon>Pezizomycotina</taxon>
        <taxon>Sordariomycetes</taxon>
        <taxon>Hypocreomycetidae</taxon>
        <taxon>Glomerellales</taxon>
        <taxon>Glomerellaceae</taxon>
        <taxon>Colletotrichum</taxon>
        <taxon>Colletotrichum orchidearum species complex</taxon>
    </lineage>
</organism>
<protein>
    <submittedName>
        <fullName evidence="1">Uncharacterized protein</fullName>
    </submittedName>
</protein>
<proteinExistence type="predicted"/>
<accession>A0A8H6JTV5</accession>
<evidence type="ECO:0000313" key="2">
    <source>
        <dbReference type="Proteomes" id="UP000652219"/>
    </source>
</evidence>
<name>A0A8H6JTV5_9PEZI</name>